<evidence type="ECO:0000313" key="1">
    <source>
        <dbReference type="EMBL" id="PTQ37045.1"/>
    </source>
</evidence>
<dbReference type="OrthoDB" id="441812at2759"/>
<sequence>MSGNENCEDLSRWAASKGISDAPRESATTSDGLGHSLVVANFPDAGGRGLAASRNLKEGELILRVPKSALMSVLSAKADPLLSTALARHPCLSSAQILAVHLLNEAAKGKSSTWSPYLIHLPRIYHTLPYFVANDVQALQVEEARWVAEKAIEKAVMDWEGAKGFMHEISLRRRFMSFKAWLWASATVSFYSYSPCTLG</sequence>
<name>A0A2R6WT61_MARPO</name>
<reference evidence="2" key="1">
    <citation type="journal article" date="2017" name="Cell">
        <title>Insights into land plant evolution garnered from the Marchantia polymorpha genome.</title>
        <authorList>
            <person name="Bowman J.L."/>
            <person name="Kohchi T."/>
            <person name="Yamato K.T."/>
            <person name="Jenkins J."/>
            <person name="Shu S."/>
            <person name="Ishizaki K."/>
            <person name="Yamaoka S."/>
            <person name="Nishihama R."/>
            <person name="Nakamura Y."/>
            <person name="Berger F."/>
            <person name="Adam C."/>
            <person name="Aki S.S."/>
            <person name="Althoff F."/>
            <person name="Araki T."/>
            <person name="Arteaga-Vazquez M.A."/>
            <person name="Balasubrmanian S."/>
            <person name="Barry K."/>
            <person name="Bauer D."/>
            <person name="Boehm C.R."/>
            <person name="Briginshaw L."/>
            <person name="Caballero-Perez J."/>
            <person name="Catarino B."/>
            <person name="Chen F."/>
            <person name="Chiyoda S."/>
            <person name="Chovatia M."/>
            <person name="Davies K.M."/>
            <person name="Delmans M."/>
            <person name="Demura T."/>
            <person name="Dierschke T."/>
            <person name="Dolan L."/>
            <person name="Dorantes-Acosta A.E."/>
            <person name="Eklund D.M."/>
            <person name="Florent S.N."/>
            <person name="Flores-Sandoval E."/>
            <person name="Fujiyama A."/>
            <person name="Fukuzawa H."/>
            <person name="Galik B."/>
            <person name="Grimanelli D."/>
            <person name="Grimwood J."/>
            <person name="Grossniklaus U."/>
            <person name="Hamada T."/>
            <person name="Haseloff J."/>
            <person name="Hetherington A.J."/>
            <person name="Higo A."/>
            <person name="Hirakawa Y."/>
            <person name="Hundley H.N."/>
            <person name="Ikeda Y."/>
            <person name="Inoue K."/>
            <person name="Inoue S.I."/>
            <person name="Ishida S."/>
            <person name="Jia Q."/>
            <person name="Kakita M."/>
            <person name="Kanazawa T."/>
            <person name="Kawai Y."/>
            <person name="Kawashima T."/>
            <person name="Kennedy M."/>
            <person name="Kinose K."/>
            <person name="Kinoshita T."/>
            <person name="Kohara Y."/>
            <person name="Koide E."/>
            <person name="Komatsu K."/>
            <person name="Kopischke S."/>
            <person name="Kubo M."/>
            <person name="Kyozuka J."/>
            <person name="Lagercrantz U."/>
            <person name="Lin S.S."/>
            <person name="Lindquist E."/>
            <person name="Lipzen A.M."/>
            <person name="Lu C.W."/>
            <person name="De Luna E."/>
            <person name="Martienssen R.A."/>
            <person name="Minamino N."/>
            <person name="Mizutani M."/>
            <person name="Mizutani M."/>
            <person name="Mochizuki N."/>
            <person name="Monte I."/>
            <person name="Mosher R."/>
            <person name="Nagasaki H."/>
            <person name="Nakagami H."/>
            <person name="Naramoto S."/>
            <person name="Nishitani K."/>
            <person name="Ohtani M."/>
            <person name="Okamoto T."/>
            <person name="Okumura M."/>
            <person name="Phillips J."/>
            <person name="Pollak B."/>
            <person name="Reinders A."/>
            <person name="Rovekamp M."/>
            <person name="Sano R."/>
            <person name="Sawa S."/>
            <person name="Schmid M.W."/>
            <person name="Shirakawa M."/>
            <person name="Solano R."/>
            <person name="Spunde A."/>
            <person name="Suetsugu N."/>
            <person name="Sugano S."/>
            <person name="Sugiyama A."/>
            <person name="Sun R."/>
            <person name="Suzuki Y."/>
            <person name="Takenaka M."/>
            <person name="Takezawa D."/>
            <person name="Tomogane H."/>
            <person name="Tsuzuki M."/>
            <person name="Ueda T."/>
            <person name="Umeda M."/>
            <person name="Ward J.M."/>
            <person name="Watanabe Y."/>
            <person name="Yazaki K."/>
            <person name="Yokoyama R."/>
            <person name="Yoshitake Y."/>
            <person name="Yotsui I."/>
            <person name="Zachgo S."/>
            <person name="Schmutz J."/>
        </authorList>
    </citation>
    <scope>NUCLEOTIDE SEQUENCE [LARGE SCALE GENOMIC DNA]</scope>
    <source>
        <strain evidence="2">Tak-1</strain>
    </source>
</reference>
<dbReference type="SUPFAM" id="SSF82199">
    <property type="entry name" value="SET domain"/>
    <property type="match status" value="1"/>
</dbReference>
<dbReference type="Proteomes" id="UP000244005">
    <property type="component" value="Unassembled WGS sequence"/>
</dbReference>
<evidence type="ECO:0008006" key="3">
    <source>
        <dbReference type="Google" id="ProtNLM"/>
    </source>
</evidence>
<dbReference type="PANTHER" id="PTHR13271">
    <property type="entry name" value="UNCHARACTERIZED PUTATIVE METHYLTRANSFERASE"/>
    <property type="match status" value="1"/>
</dbReference>
<protein>
    <recommendedName>
        <fullName evidence="3">SET domain-containing protein</fullName>
    </recommendedName>
</protein>
<dbReference type="PANTHER" id="PTHR13271:SF91">
    <property type="entry name" value="PROTEIN SET DOMAIN GROUP 40"/>
    <property type="match status" value="1"/>
</dbReference>
<dbReference type="Gramene" id="Mp6g08080.1">
    <property type="protein sequence ID" value="Mp6g08080.1.cds"/>
    <property type="gene ID" value="Mp6g08080"/>
</dbReference>
<dbReference type="CDD" id="cd10527">
    <property type="entry name" value="SET_LSMT"/>
    <property type="match status" value="1"/>
</dbReference>
<dbReference type="AlphaFoldDB" id="A0A2R6WT61"/>
<dbReference type="InterPro" id="IPR046341">
    <property type="entry name" value="SET_dom_sf"/>
</dbReference>
<dbReference type="OMA" id="MSGNENC"/>
<proteinExistence type="predicted"/>
<accession>A0A2R6WT61</accession>
<dbReference type="InterPro" id="IPR050600">
    <property type="entry name" value="SETD3_SETD6_MTase"/>
</dbReference>
<organism evidence="1 2">
    <name type="scientific">Marchantia polymorpha</name>
    <name type="common">Common liverwort</name>
    <name type="synonym">Marchantia aquatica</name>
    <dbReference type="NCBI Taxonomy" id="3197"/>
    <lineage>
        <taxon>Eukaryota</taxon>
        <taxon>Viridiplantae</taxon>
        <taxon>Streptophyta</taxon>
        <taxon>Embryophyta</taxon>
        <taxon>Marchantiophyta</taxon>
        <taxon>Marchantiopsida</taxon>
        <taxon>Marchantiidae</taxon>
        <taxon>Marchantiales</taxon>
        <taxon>Marchantiaceae</taxon>
        <taxon>Marchantia</taxon>
    </lineage>
</organism>
<evidence type="ECO:0000313" key="2">
    <source>
        <dbReference type="Proteomes" id="UP000244005"/>
    </source>
</evidence>
<keyword evidence="2" id="KW-1185">Reference proteome</keyword>
<gene>
    <name evidence="1" type="ORF">MARPO_0060s0113</name>
</gene>
<dbReference type="Gene3D" id="3.90.1410.10">
    <property type="entry name" value="set domain protein methyltransferase, domain 1"/>
    <property type="match status" value="1"/>
</dbReference>
<dbReference type="EMBL" id="KZ772732">
    <property type="protein sequence ID" value="PTQ37045.1"/>
    <property type="molecule type" value="Genomic_DNA"/>
</dbReference>